<proteinExistence type="inferred from homology"/>
<dbReference type="Pfam" id="PF02171">
    <property type="entry name" value="Piwi"/>
    <property type="match status" value="1"/>
</dbReference>
<keyword evidence="9" id="KW-1185">Reference proteome</keyword>
<organism evidence="9 10">
    <name type="scientific">Camelina sativa</name>
    <name type="common">False flax</name>
    <name type="synonym">Myagrum sativum</name>
    <dbReference type="NCBI Taxonomy" id="90675"/>
    <lineage>
        <taxon>Eukaryota</taxon>
        <taxon>Viridiplantae</taxon>
        <taxon>Streptophyta</taxon>
        <taxon>Embryophyta</taxon>
        <taxon>Tracheophyta</taxon>
        <taxon>Spermatophyta</taxon>
        <taxon>Magnoliopsida</taxon>
        <taxon>eudicotyledons</taxon>
        <taxon>Gunneridae</taxon>
        <taxon>Pentapetalae</taxon>
        <taxon>rosids</taxon>
        <taxon>malvids</taxon>
        <taxon>Brassicales</taxon>
        <taxon>Brassicaceae</taxon>
        <taxon>Camelineae</taxon>
        <taxon>Camelina</taxon>
    </lineage>
</organism>
<dbReference type="PROSITE" id="PS50821">
    <property type="entry name" value="PAZ"/>
    <property type="match status" value="1"/>
</dbReference>
<evidence type="ECO:0000256" key="6">
    <source>
        <dbReference type="SAM" id="MobiDB-lite"/>
    </source>
</evidence>
<dbReference type="InterPro" id="IPR032472">
    <property type="entry name" value="ArgoL2"/>
</dbReference>
<keyword evidence="3" id="KW-0694">RNA-binding</keyword>
<dbReference type="InterPro" id="IPR012337">
    <property type="entry name" value="RNaseH-like_sf"/>
</dbReference>
<dbReference type="InterPro" id="IPR036085">
    <property type="entry name" value="PAZ_dom_sf"/>
</dbReference>
<evidence type="ECO:0000256" key="2">
    <source>
        <dbReference type="ARBA" id="ARBA00022491"/>
    </source>
</evidence>
<dbReference type="RefSeq" id="XP_010490899.1">
    <property type="nucleotide sequence ID" value="XM_010492597.2"/>
</dbReference>
<dbReference type="InterPro" id="IPR003165">
    <property type="entry name" value="Piwi"/>
</dbReference>
<comment type="similarity">
    <text evidence="1">Belongs to the argonaute family. Ago subfamily.</text>
</comment>
<dbReference type="InterPro" id="IPR032473">
    <property type="entry name" value="Argonaute_Mid_dom"/>
</dbReference>
<protein>
    <submittedName>
        <fullName evidence="10">Protein argonaute 5-like</fullName>
    </submittedName>
</protein>
<evidence type="ECO:0000259" key="8">
    <source>
        <dbReference type="PROSITE" id="PS50822"/>
    </source>
</evidence>
<feature type="compositionally biased region" description="Low complexity" evidence="6">
    <location>
        <begin position="85"/>
        <end position="108"/>
    </location>
</feature>
<dbReference type="PROSITE" id="PS50822">
    <property type="entry name" value="PIWI"/>
    <property type="match status" value="1"/>
</dbReference>
<dbReference type="InterPro" id="IPR045246">
    <property type="entry name" value="Piwi_ago-like"/>
</dbReference>
<accession>A0ABM0XTP5</accession>
<dbReference type="CDD" id="cd02846">
    <property type="entry name" value="PAZ_argonaute_like"/>
    <property type="match status" value="1"/>
</dbReference>
<dbReference type="Gene3D" id="3.30.420.10">
    <property type="entry name" value="Ribonuclease H-like superfamily/Ribonuclease H"/>
    <property type="match status" value="1"/>
</dbReference>
<evidence type="ECO:0000256" key="5">
    <source>
        <dbReference type="ARBA" id="ARBA00023274"/>
    </source>
</evidence>
<dbReference type="Pfam" id="PF16486">
    <property type="entry name" value="ArgoN"/>
    <property type="match status" value="1"/>
</dbReference>
<dbReference type="Pfam" id="PF16488">
    <property type="entry name" value="ArgoL2"/>
    <property type="match status" value="1"/>
</dbReference>
<dbReference type="InterPro" id="IPR036397">
    <property type="entry name" value="RNaseH_sf"/>
</dbReference>
<evidence type="ECO:0000256" key="3">
    <source>
        <dbReference type="ARBA" id="ARBA00022884"/>
    </source>
</evidence>
<dbReference type="InterPro" id="IPR014811">
    <property type="entry name" value="ArgoL1"/>
</dbReference>
<dbReference type="SMART" id="SM00949">
    <property type="entry name" value="PAZ"/>
    <property type="match status" value="1"/>
</dbReference>
<dbReference type="Gene3D" id="2.170.260.10">
    <property type="entry name" value="paz domain"/>
    <property type="match status" value="1"/>
</dbReference>
<name>A0ABM0XTP5_CAMSA</name>
<dbReference type="CDD" id="cd04657">
    <property type="entry name" value="Piwi_ago-like"/>
    <property type="match status" value="1"/>
</dbReference>
<dbReference type="SUPFAM" id="SSF53098">
    <property type="entry name" value="Ribonuclease H-like"/>
    <property type="match status" value="1"/>
</dbReference>
<feature type="domain" description="PAZ" evidence="7">
    <location>
        <begin position="348"/>
        <end position="456"/>
    </location>
</feature>
<evidence type="ECO:0000313" key="9">
    <source>
        <dbReference type="Proteomes" id="UP000694864"/>
    </source>
</evidence>
<dbReference type="Proteomes" id="UP000694864">
    <property type="component" value="Chromosome 20"/>
</dbReference>
<evidence type="ECO:0000256" key="4">
    <source>
        <dbReference type="ARBA" id="ARBA00023158"/>
    </source>
</evidence>
<dbReference type="InterPro" id="IPR003100">
    <property type="entry name" value="PAZ_dom"/>
</dbReference>
<dbReference type="SMART" id="SM01163">
    <property type="entry name" value="DUF1785"/>
    <property type="match status" value="1"/>
</dbReference>
<keyword evidence="2" id="KW-0678">Repressor</keyword>
<feature type="compositionally biased region" description="Gly residues" evidence="6">
    <location>
        <begin position="1"/>
        <end position="14"/>
    </location>
</feature>
<dbReference type="Pfam" id="PF02170">
    <property type="entry name" value="PAZ"/>
    <property type="match status" value="1"/>
</dbReference>
<dbReference type="PANTHER" id="PTHR22891">
    <property type="entry name" value="EUKARYOTIC TRANSLATION INITIATION FACTOR 2C"/>
    <property type="match status" value="1"/>
</dbReference>
<dbReference type="SUPFAM" id="SSF101690">
    <property type="entry name" value="PAZ domain"/>
    <property type="match status" value="1"/>
</dbReference>
<sequence length="981" mass="109573">MSNRGVYGGAGRGGRGGRRSDQSSAHGGRGVRSPSDQSSAHRGRGVPVSRGRGRGNVGSGDPTASQVPVTAGRGRGNVETGDPRASQVASSSKTTVSVASSSSKEGSKVSYAAAAGISKLHITPAETKPEATLPPESSKAVTRRLRPGFGIMGKEITVRANHFLVQFADRDLYHYDVSINPEVKSKAVNRKVMKELVETFKDSDLGGKTPAYDGRKSMYTAGALPFESKDLDVNLTADAFFGKDREFKVAIKKASSRPDLDQLRQFLSQKQRDAPSDVIQVLDVALRDTPSQKYVSVGRSFFSTVFGTGGLGDGIDYCKGYFQSLRLTQMGLSLNVDVSARSFYEPILVTDFISKFLNINRPLRESDRLKVKKALKTLKVTLVHWDNKKSAKITGISSSPISQLRFTLEDKSEKTVIQHFAEKYNRTVRYQHLPAIQTGSDAKPVYIPMELCKIAEKQRYTKRLNEKQVKALLRATCQRPKQREDSIKVLVEENNYNDDRVSKEFGMSVTPQLASIEARVLPPPSLKYRDQSGRETIINPLVGQWNMWDLKMVNGATVDSWTCVAFGIDQRLQEEFCNQLIRMCVSKGMQFNRQPIIRPISDSPERIKEALYDIHRRAPKLQLLIVILPEVTGYYGKIKRICETELGIVSQCCQPGKVREFSRQYMENVALKINVKTGGSNTVLSEAIRRNIPLIYEKATIIMGADVTHPQPGDDSSPSIAAVVASMDWPEISKYRGLVSAQDHRVEIIQDLYKLVEDPQRGKVHAGLIREHFKAFRKAMGRRPERIIFYRDGVGEGQYNDVLFYEMNAIREACSSLEENYLPRITFVVVQKRHHTRLFPAQHEKRDMTDRSGNILPGTVVDTQICHPNEFDFYLNSHAGIQGTSRPAHYHVLYDENDVSADAFQTLTNNLCYTYARCTKAVSIVPPAYYAHLAVFRARYYMESEFSDGGSSRSRNTTSGGSVASQLPEVKDNVKEVMFYC</sequence>
<feature type="domain" description="Piwi" evidence="8">
    <location>
        <begin position="623"/>
        <end position="943"/>
    </location>
</feature>
<evidence type="ECO:0000313" key="10">
    <source>
        <dbReference type="RefSeq" id="XP_010490899.1"/>
    </source>
</evidence>
<feature type="region of interest" description="Disordered" evidence="6">
    <location>
        <begin position="1"/>
        <end position="108"/>
    </location>
</feature>
<evidence type="ECO:0000259" key="7">
    <source>
        <dbReference type="PROSITE" id="PS50821"/>
    </source>
</evidence>
<dbReference type="Gene3D" id="3.40.50.2300">
    <property type="match status" value="1"/>
</dbReference>
<reference evidence="9" key="1">
    <citation type="journal article" date="2014" name="Nat. Commun.">
        <title>The emerging biofuel crop Camelina sativa retains a highly undifferentiated hexaploid genome structure.</title>
        <authorList>
            <person name="Kagale S."/>
            <person name="Koh C."/>
            <person name="Nixon J."/>
            <person name="Bollina V."/>
            <person name="Clarke W.E."/>
            <person name="Tuteja R."/>
            <person name="Spillane C."/>
            <person name="Robinson S.J."/>
            <person name="Links M.G."/>
            <person name="Clarke C."/>
            <person name="Higgins E.E."/>
            <person name="Huebert T."/>
            <person name="Sharpe A.G."/>
            <person name="Parkin I.A."/>
        </authorList>
    </citation>
    <scope>NUCLEOTIDE SEQUENCE [LARGE SCALE GENOMIC DNA]</scope>
    <source>
        <strain evidence="9">cv. DH55</strain>
    </source>
</reference>
<feature type="region of interest" description="Disordered" evidence="6">
    <location>
        <begin position="947"/>
        <end position="966"/>
    </location>
</feature>
<feature type="compositionally biased region" description="Low complexity" evidence="6">
    <location>
        <begin position="947"/>
        <end position="962"/>
    </location>
</feature>
<dbReference type="SMART" id="SM00950">
    <property type="entry name" value="Piwi"/>
    <property type="match status" value="1"/>
</dbReference>
<dbReference type="InterPro" id="IPR032474">
    <property type="entry name" value="Argonaute_N"/>
</dbReference>
<gene>
    <name evidence="10" type="primary">LOC104768593</name>
</gene>
<evidence type="ECO:0000256" key="1">
    <source>
        <dbReference type="ARBA" id="ARBA00008201"/>
    </source>
</evidence>
<keyword evidence="4" id="KW-0943">RNA-mediated gene silencing</keyword>
<dbReference type="GeneID" id="104768593"/>
<dbReference type="Pfam" id="PF16487">
    <property type="entry name" value="ArgoMid"/>
    <property type="match status" value="1"/>
</dbReference>
<reference evidence="10" key="2">
    <citation type="submission" date="2025-08" db="UniProtKB">
        <authorList>
            <consortium name="RefSeq"/>
        </authorList>
    </citation>
    <scope>IDENTIFICATION</scope>
    <source>
        <tissue evidence="10">Leaf</tissue>
    </source>
</reference>
<keyword evidence="5" id="KW-0687">Ribonucleoprotein</keyword>
<dbReference type="Pfam" id="PF08699">
    <property type="entry name" value="ArgoL1"/>
    <property type="match status" value="1"/>
</dbReference>